<dbReference type="Proteomes" id="UP000189670">
    <property type="component" value="Unassembled WGS sequence"/>
</dbReference>
<evidence type="ECO:0000313" key="1">
    <source>
        <dbReference type="EMBL" id="ETR66931.1"/>
    </source>
</evidence>
<feature type="non-terminal residue" evidence="1">
    <location>
        <position position="567"/>
    </location>
</feature>
<protein>
    <recommendedName>
        <fullName evidence="3">ATPase domain-containing protein</fullName>
    </recommendedName>
</protein>
<accession>A0A1V1NWJ5</accession>
<dbReference type="InterPro" id="IPR027417">
    <property type="entry name" value="P-loop_NTPase"/>
</dbReference>
<evidence type="ECO:0000313" key="2">
    <source>
        <dbReference type="Proteomes" id="UP000189670"/>
    </source>
</evidence>
<dbReference type="SUPFAM" id="SSF52540">
    <property type="entry name" value="P-loop containing nucleoside triphosphate hydrolases"/>
    <property type="match status" value="1"/>
</dbReference>
<sequence length="567" mass="65948">MQKLLKRDKNNRWNLEGISFAIKERVGKSDNFIGRVRELEFLYNWADNINNELSRSIAFLGRRKIGKSLILERLYNIIYSEQKGLIPFYYEFSEGRRTGKKFYEDFICRFYLQVIAYYTKDITFSRQAVDKRTLVNFSMLLTELKPLNIPHKTEIISDLEACMQMINRDESPYEYILAATATPRGFATIPGVEEKVVQMIDEFQYLNMYIDAGIEDKPCKAYMSTAEMKVAPLLITGSLMGVVSEELMLWLPHRFDEFIVPKMDAQEAIHMTMNYGSMYGHSITPEIAAYIIHITNNVPGRIIDILSPKLGKPLITNELDANQALEYEVGQGSIKNDWNEYLFMAMKAVNHVNMRKMTYFLCIHEGEWYYPRDLKKALSLELDDDQLRDELALLHKYDLIEQKDGRYGGVFDRTLKKVLMKQYGDILGLPEDDFDAYFRNDSQMDHLKERIKQLTLSLKEADILKHKLSVLQGDHNNLKGHYYEREVLLNLIKSIINNQGGLTEGISVTDFSYHLCFFLETGKEMDIVLEGKEIVIMAECKNYVPENIYKITQKMVETFVDKARQLA</sequence>
<dbReference type="EMBL" id="ATBP01001656">
    <property type="protein sequence ID" value="ETR66931.1"/>
    <property type="molecule type" value="Genomic_DNA"/>
</dbReference>
<evidence type="ECO:0008006" key="3">
    <source>
        <dbReference type="Google" id="ProtNLM"/>
    </source>
</evidence>
<dbReference type="Gene3D" id="3.40.50.300">
    <property type="entry name" value="P-loop containing nucleotide triphosphate hydrolases"/>
    <property type="match status" value="1"/>
</dbReference>
<organism evidence="1 2">
    <name type="scientific">Candidatus Magnetoglobus multicellularis str. Araruama</name>
    <dbReference type="NCBI Taxonomy" id="890399"/>
    <lineage>
        <taxon>Bacteria</taxon>
        <taxon>Pseudomonadati</taxon>
        <taxon>Thermodesulfobacteriota</taxon>
        <taxon>Desulfobacteria</taxon>
        <taxon>Desulfobacterales</taxon>
        <taxon>Desulfobacteraceae</taxon>
        <taxon>Candidatus Magnetoglobus</taxon>
    </lineage>
</organism>
<comment type="caution">
    <text evidence="1">The sequence shown here is derived from an EMBL/GenBank/DDBJ whole genome shotgun (WGS) entry which is preliminary data.</text>
</comment>
<name>A0A1V1NWJ5_9BACT</name>
<dbReference type="AlphaFoldDB" id="A0A1V1NWJ5"/>
<proteinExistence type="predicted"/>
<gene>
    <name evidence="1" type="ORF">OMM_12169</name>
</gene>
<reference evidence="2" key="1">
    <citation type="submission" date="2012-11" db="EMBL/GenBank/DDBJ databases">
        <authorList>
            <person name="Lucero-Rivera Y.E."/>
            <person name="Tovar-Ramirez D."/>
        </authorList>
    </citation>
    <scope>NUCLEOTIDE SEQUENCE [LARGE SCALE GENOMIC DNA]</scope>
    <source>
        <strain evidence="2">Araruama</strain>
    </source>
</reference>